<dbReference type="InterPro" id="IPR002716">
    <property type="entry name" value="PIN_dom"/>
</dbReference>
<proteinExistence type="predicted"/>
<dbReference type="Pfam" id="PF13470">
    <property type="entry name" value="PIN_3"/>
    <property type="match status" value="1"/>
</dbReference>
<dbReference type="PANTHER" id="PTHR34610:SF3">
    <property type="entry name" value="SSL7007 PROTEIN"/>
    <property type="match status" value="1"/>
</dbReference>
<accession>A0A1I7IQI9</accession>
<reference evidence="2 3" key="1">
    <citation type="submission" date="2016-10" db="EMBL/GenBank/DDBJ databases">
        <authorList>
            <person name="de Groot N.N."/>
        </authorList>
    </citation>
    <scope>NUCLEOTIDE SEQUENCE [LARGE SCALE GENOMIC DNA]</scope>
    <source>
        <strain evidence="2 3">R-24608</strain>
    </source>
</reference>
<dbReference type="NCBIfam" id="TIGR00305">
    <property type="entry name" value="putative toxin-antitoxin system toxin component, PIN family"/>
    <property type="match status" value="1"/>
</dbReference>
<evidence type="ECO:0000259" key="1">
    <source>
        <dbReference type="Pfam" id="PF13470"/>
    </source>
</evidence>
<keyword evidence="3" id="KW-1185">Reference proteome</keyword>
<dbReference type="AlphaFoldDB" id="A0A1I7IQI9"/>
<dbReference type="OrthoDB" id="9802272at2"/>
<evidence type="ECO:0000313" key="2">
    <source>
        <dbReference type="EMBL" id="SFU75171.1"/>
    </source>
</evidence>
<dbReference type="InterPro" id="IPR029060">
    <property type="entry name" value="PIN-like_dom_sf"/>
</dbReference>
<dbReference type="STRING" id="343013.SAMN04489707_101826"/>
<sequence>MRPELHLPAQGSAVPARAVVVDTNIVLDLLLFADPAVAPLRGLLAQQRLDWIATAPMRDELACVLRYPHLQPRMAAAGLAPEALLAAFAAQARLVDVAPRAPCVCKDADDQKFIDLAVAHAAILLSKDRAVLSLRKRLLAHGAQVATAIVIEATEGLSP</sequence>
<dbReference type="EMBL" id="FPBX01000018">
    <property type="protein sequence ID" value="SFU75171.1"/>
    <property type="molecule type" value="Genomic_DNA"/>
</dbReference>
<dbReference type="RefSeq" id="WP_054256159.1">
    <property type="nucleotide sequence ID" value="NZ_CYIG01000014.1"/>
</dbReference>
<dbReference type="PANTHER" id="PTHR34610">
    <property type="entry name" value="SSL7007 PROTEIN"/>
    <property type="match status" value="1"/>
</dbReference>
<dbReference type="InterPro" id="IPR002850">
    <property type="entry name" value="PIN_toxin-like"/>
</dbReference>
<protein>
    <submittedName>
        <fullName evidence="2">Putative toxin-antitoxin system toxin component, PIN family</fullName>
    </submittedName>
</protein>
<dbReference type="SUPFAM" id="SSF88723">
    <property type="entry name" value="PIN domain-like"/>
    <property type="match status" value="1"/>
</dbReference>
<feature type="domain" description="PIN" evidence="1">
    <location>
        <begin position="19"/>
        <end position="130"/>
    </location>
</feature>
<organism evidence="2 3">
    <name type="scientific">Paenacidovorax caeni</name>
    <dbReference type="NCBI Taxonomy" id="343013"/>
    <lineage>
        <taxon>Bacteria</taxon>
        <taxon>Pseudomonadati</taxon>
        <taxon>Pseudomonadota</taxon>
        <taxon>Betaproteobacteria</taxon>
        <taxon>Burkholderiales</taxon>
        <taxon>Comamonadaceae</taxon>
        <taxon>Paenacidovorax</taxon>
    </lineage>
</organism>
<name>A0A1I7IQI9_9BURK</name>
<gene>
    <name evidence="2" type="ORF">SAMN04489707_101826</name>
</gene>
<evidence type="ECO:0000313" key="3">
    <source>
        <dbReference type="Proteomes" id="UP000183656"/>
    </source>
</evidence>
<dbReference type="Proteomes" id="UP000183656">
    <property type="component" value="Unassembled WGS sequence"/>
</dbReference>